<proteinExistence type="predicted"/>
<comment type="caution">
    <text evidence="1">The sequence shown here is derived from an EMBL/GenBank/DDBJ whole genome shotgun (WGS) entry which is preliminary data.</text>
</comment>
<gene>
    <name evidence="1" type="primary">Necator_chrIII.g9561</name>
    <name evidence="1" type="ORF">RB195_008796</name>
</gene>
<accession>A0ABR1CRK6</accession>
<evidence type="ECO:0000313" key="2">
    <source>
        <dbReference type="Proteomes" id="UP001303046"/>
    </source>
</evidence>
<keyword evidence="2" id="KW-1185">Reference proteome</keyword>
<dbReference type="Proteomes" id="UP001303046">
    <property type="component" value="Unassembled WGS sequence"/>
</dbReference>
<reference evidence="1 2" key="1">
    <citation type="submission" date="2023-08" db="EMBL/GenBank/DDBJ databases">
        <title>A Necator americanus chromosomal reference genome.</title>
        <authorList>
            <person name="Ilik V."/>
            <person name="Petrzelkova K.J."/>
            <person name="Pardy F."/>
            <person name="Fuh T."/>
            <person name="Niatou-Singa F.S."/>
            <person name="Gouil Q."/>
            <person name="Baker L."/>
            <person name="Ritchie M.E."/>
            <person name="Jex A.R."/>
            <person name="Gazzola D."/>
            <person name="Li H."/>
            <person name="Toshio Fujiwara R."/>
            <person name="Zhan B."/>
            <person name="Aroian R.V."/>
            <person name="Pafco B."/>
            <person name="Schwarz E.M."/>
        </authorList>
    </citation>
    <scope>NUCLEOTIDE SEQUENCE [LARGE SCALE GENOMIC DNA]</scope>
    <source>
        <strain evidence="1 2">Aroian</strain>
        <tissue evidence="1">Whole animal</tissue>
    </source>
</reference>
<dbReference type="EMBL" id="JAVFWL010000003">
    <property type="protein sequence ID" value="KAK6740551.1"/>
    <property type="molecule type" value="Genomic_DNA"/>
</dbReference>
<organism evidence="1 2">
    <name type="scientific">Necator americanus</name>
    <name type="common">Human hookworm</name>
    <dbReference type="NCBI Taxonomy" id="51031"/>
    <lineage>
        <taxon>Eukaryota</taxon>
        <taxon>Metazoa</taxon>
        <taxon>Ecdysozoa</taxon>
        <taxon>Nematoda</taxon>
        <taxon>Chromadorea</taxon>
        <taxon>Rhabditida</taxon>
        <taxon>Rhabditina</taxon>
        <taxon>Rhabditomorpha</taxon>
        <taxon>Strongyloidea</taxon>
        <taxon>Ancylostomatidae</taxon>
        <taxon>Bunostominae</taxon>
        <taxon>Necator</taxon>
    </lineage>
</organism>
<evidence type="ECO:0000313" key="1">
    <source>
        <dbReference type="EMBL" id="KAK6740551.1"/>
    </source>
</evidence>
<name>A0ABR1CRK6_NECAM</name>
<protein>
    <submittedName>
        <fullName evidence="1">Uncharacterized protein</fullName>
    </submittedName>
</protein>
<sequence>MTARKQGCVWHSEELYMEVDMVYRRMTRGRYQHLAPLSKLGTKSCLSFFGHISRRSPCSTSFEEFVRFKLEEVTWPETQVLDWVGER</sequence>